<reference evidence="9" key="1">
    <citation type="journal article" date="2017" name="Front. Plant Sci.">
        <title>Climate Clever Clovers: New Paradigm to Reduce the Environmental Footprint of Ruminants by Breeding Low Methanogenic Forages Utilizing Haplotype Variation.</title>
        <authorList>
            <person name="Kaur P."/>
            <person name="Appels R."/>
            <person name="Bayer P.E."/>
            <person name="Keeble-Gagnere G."/>
            <person name="Wang J."/>
            <person name="Hirakawa H."/>
            <person name="Shirasawa K."/>
            <person name="Vercoe P."/>
            <person name="Stefanova K."/>
            <person name="Durmic Z."/>
            <person name="Nichols P."/>
            <person name="Revell C."/>
            <person name="Isobe S.N."/>
            <person name="Edwards D."/>
            <person name="Erskine W."/>
        </authorList>
    </citation>
    <scope>NUCLEOTIDE SEQUENCE [LARGE SCALE GENOMIC DNA]</scope>
    <source>
        <strain evidence="9">cv. Daliak</strain>
    </source>
</reference>
<protein>
    <recommendedName>
        <fullName evidence="10">GDSL esterase/lipase</fullName>
    </recommendedName>
</protein>
<accession>A0A2Z6NN82</accession>
<evidence type="ECO:0000256" key="7">
    <source>
        <dbReference type="ARBA" id="ARBA00023098"/>
    </source>
</evidence>
<evidence type="ECO:0000313" key="8">
    <source>
        <dbReference type="EMBL" id="GAU45056.1"/>
    </source>
</evidence>
<dbReference type="OrthoDB" id="1600564at2759"/>
<dbReference type="GO" id="GO:0016042">
    <property type="term" value="P:lipid catabolic process"/>
    <property type="evidence" value="ECO:0007669"/>
    <property type="project" value="UniProtKB-KW"/>
</dbReference>
<keyword evidence="3" id="KW-0964">Secreted</keyword>
<keyword evidence="9" id="KW-1185">Reference proteome</keyword>
<name>A0A2Z6NN82_TRISU</name>
<evidence type="ECO:0008006" key="10">
    <source>
        <dbReference type="Google" id="ProtNLM"/>
    </source>
</evidence>
<keyword evidence="7" id="KW-0443">Lipid metabolism</keyword>
<dbReference type="Proteomes" id="UP000242715">
    <property type="component" value="Unassembled WGS sequence"/>
</dbReference>
<feature type="non-terminal residue" evidence="8">
    <location>
        <position position="1"/>
    </location>
</feature>
<dbReference type="SUPFAM" id="SSF52266">
    <property type="entry name" value="SGNH hydrolase"/>
    <property type="match status" value="1"/>
</dbReference>
<dbReference type="Gene3D" id="3.40.50.1110">
    <property type="entry name" value="SGNH hydrolase"/>
    <property type="match status" value="1"/>
</dbReference>
<keyword evidence="6" id="KW-0442">Lipid degradation</keyword>
<evidence type="ECO:0000313" key="9">
    <source>
        <dbReference type="Proteomes" id="UP000242715"/>
    </source>
</evidence>
<evidence type="ECO:0000256" key="5">
    <source>
        <dbReference type="ARBA" id="ARBA00022801"/>
    </source>
</evidence>
<evidence type="ECO:0000256" key="1">
    <source>
        <dbReference type="ARBA" id="ARBA00004613"/>
    </source>
</evidence>
<evidence type="ECO:0000256" key="4">
    <source>
        <dbReference type="ARBA" id="ARBA00022729"/>
    </source>
</evidence>
<comment type="similarity">
    <text evidence="2">Belongs to the 'GDSL' lipolytic enzyme family.</text>
</comment>
<dbReference type="GO" id="GO:0016788">
    <property type="term" value="F:hydrolase activity, acting on ester bonds"/>
    <property type="evidence" value="ECO:0007669"/>
    <property type="project" value="InterPro"/>
</dbReference>
<sequence length="249" mass="27032">QELGFGFTPPYLAPTTTGPVILKGVNYASGGGGILNSTGQVFGGRLNMDAQIDNFANTRHDIISYIGVPAALDLIQKALFSVTIGSNDFINNYLTPEVTFSEDKLDSPELFVATMISKLRTQLTRLFNLGARKIVVANVGPIGCIPNQRDSHPIEGDNCVTFPNQLAYLFNTQLKGFDDPSSACCNMAGRFGGLIPCGPTSKVCWDRSKYVFWDPYHPSDAANVVIAKRLLDGGLTDMSPMNIRQLFQS</sequence>
<dbReference type="GO" id="GO:0005576">
    <property type="term" value="C:extracellular region"/>
    <property type="evidence" value="ECO:0007669"/>
    <property type="project" value="UniProtKB-SubCell"/>
</dbReference>
<gene>
    <name evidence="8" type="ORF">TSUD_198440</name>
</gene>
<dbReference type="Pfam" id="PF00657">
    <property type="entry name" value="Lipase_GDSL"/>
    <property type="match status" value="1"/>
</dbReference>
<dbReference type="InterPro" id="IPR051238">
    <property type="entry name" value="GDSL_esterase/lipase"/>
</dbReference>
<proteinExistence type="inferred from homology"/>
<evidence type="ECO:0000256" key="6">
    <source>
        <dbReference type="ARBA" id="ARBA00022963"/>
    </source>
</evidence>
<evidence type="ECO:0000256" key="3">
    <source>
        <dbReference type="ARBA" id="ARBA00022525"/>
    </source>
</evidence>
<dbReference type="PANTHER" id="PTHR45650:SF4">
    <property type="entry name" value="GDSL-LIKE LIPASE_ACYLHYDROLASE FAMILY PROTEIN, EXPRESSED"/>
    <property type="match status" value="1"/>
</dbReference>
<keyword evidence="4" id="KW-0732">Signal</keyword>
<evidence type="ECO:0000256" key="2">
    <source>
        <dbReference type="ARBA" id="ARBA00008668"/>
    </source>
</evidence>
<dbReference type="EMBL" id="DF974096">
    <property type="protein sequence ID" value="GAU45056.1"/>
    <property type="molecule type" value="Genomic_DNA"/>
</dbReference>
<feature type="non-terminal residue" evidence="8">
    <location>
        <position position="249"/>
    </location>
</feature>
<keyword evidence="5" id="KW-0378">Hydrolase</keyword>
<dbReference type="PANTHER" id="PTHR45650">
    <property type="entry name" value="GDSL-LIKE LIPASE/ACYLHYDROLASE-RELATED"/>
    <property type="match status" value="1"/>
</dbReference>
<comment type="subcellular location">
    <subcellularLocation>
        <location evidence="1">Secreted</location>
    </subcellularLocation>
</comment>
<dbReference type="InterPro" id="IPR001087">
    <property type="entry name" value="GDSL"/>
</dbReference>
<dbReference type="InterPro" id="IPR036514">
    <property type="entry name" value="SGNH_hydro_sf"/>
</dbReference>
<dbReference type="AlphaFoldDB" id="A0A2Z6NN82"/>
<organism evidence="8 9">
    <name type="scientific">Trifolium subterraneum</name>
    <name type="common">Subterranean clover</name>
    <dbReference type="NCBI Taxonomy" id="3900"/>
    <lineage>
        <taxon>Eukaryota</taxon>
        <taxon>Viridiplantae</taxon>
        <taxon>Streptophyta</taxon>
        <taxon>Embryophyta</taxon>
        <taxon>Tracheophyta</taxon>
        <taxon>Spermatophyta</taxon>
        <taxon>Magnoliopsida</taxon>
        <taxon>eudicotyledons</taxon>
        <taxon>Gunneridae</taxon>
        <taxon>Pentapetalae</taxon>
        <taxon>rosids</taxon>
        <taxon>fabids</taxon>
        <taxon>Fabales</taxon>
        <taxon>Fabaceae</taxon>
        <taxon>Papilionoideae</taxon>
        <taxon>50 kb inversion clade</taxon>
        <taxon>NPAAA clade</taxon>
        <taxon>Hologalegina</taxon>
        <taxon>IRL clade</taxon>
        <taxon>Trifolieae</taxon>
        <taxon>Trifolium</taxon>
    </lineage>
</organism>